<reference evidence="1" key="1">
    <citation type="submission" date="2021-10" db="EMBL/GenBank/DDBJ databases">
        <title>Tropical sea cucumber genome reveals ecological adaptation and Cuvierian tubules defense mechanism.</title>
        <authorList>
            <person name="Chen T."/>
        </authorList>
    </citation>
    <scope>NUCLEOTIDE SEQUENCE</scope>
    <source>
        <strain evidence="1">Nanhai2018</strain>
        <tissue evidence="1">Muscle</tissue>
    </source>
</reference>
<proteinExistence type="predicted"/>
<dbReference type="EMBL" id="JAIZAY010000001">
    <property type="protein sequence ID" value="KAJ8050154.1"/>
    <property type="molecule type" value="Genomic_DNA"/>
</dbReference>
<dbReference type="Proteomes" id="UP001152320">
    <property type="component" value="Chromosome 1"/>
</dbReference>
<evidence type="ECO:0000313" key="1">
    <source>
        <dbReference type="EMBL" id="KAJ8050154.1"/>
    </source>
</evidence>
<accession>A0A9Q1CT81</accession>
<organism evidence="1 2">
    <name type="scientific">Holothuria leucospilota</name>
    <name type="common">Black long sea cucumber</name>
    <name type="synonym">Mertensiothuria leucospilota</name>
    <dbReference type="NCBI Taxonomy" id="206669"/>
    <lineage>
        <taxon>Eukaryota</taxon>
        <taxon>Metazoa</taxon>
        <taxon>Echinodermata</taxon>
        <taxon>Eleutherozoa</taxon>
        <taxon>Echinozoa</taxon>
        <taxon>Holothuroidea</taxon>
        <taxon>Aspidochirotacea</taxon>
        <taxon>Aspidochirotida</taxon>
        <taxon>Holothuriidae</taxon>
        <taxon>Holothuria</taxon>
    </lineage>
</organism>
<sequence length="118" mass="13717">MLQSPDSCYLNILINIPDKEPKKVDTAEINSGQYRLEVLGGNHTRLALQTMQGRIWSSITAKIEKPTNNERKKLKDTLSDMFRLLVRIAFELAMSRIQYTEIVKASQRLQNYTKVHYF</sequence>
<evidence type="ECO:0000313" key="2">
    <source>
        <dbReference type="Proteomes" id="UP001152320"/>
    </source>
</evidence>
<dbReference type="AlphaFoldDB" id="A0A9Q1CT81"/>
<keyword evidence="2" id="KW-1185">Reference proteome</keyword>
<gene>
    <name evidence="1" type="ORF">HOLleu_03246</name>
</gene>
<comment type="caution">
    <text evidence="1">The sequence shown here is derived from an EMBL/GenBank/DDBJ whole genome shotgun (WGS) entry which is preliminary data.</text>
</comment>
<protein>
    <submittedName>
        <fullName evidence="1">Uncharacterized protein</fullName>
    </submittedName>
</protein>
<name>A0A9Q1CT81_HOLLE</name>